<evidence type="ECO:0000313" key="1">
    <source>
        <dbReference type="Proteomes" id="UP000694865"/>
    </source>
</evidence>
<proteinExistence type="predicted"/>
<dbReference type="PANTHER" id="PTHR16112">
    <property type="entry name" value="METHYL-CPG BINDING PROTEIN, DROSOPHILA"/>
    <property type="match status" value="1"/>
</dbReference>
<organism evidence="1 2">
    <name type="scientific">Saccoglossus kowalevskii</name>
    <name type="common">Acorn worm</name>
    <dbReference type="NCBI Taxonomy" id="10224"/>
    <lineage>
        <taxon>Eukaryota</taxon>
        <taxon>Metazoa</taxon>
        <taxon>Hemichordata</taxon>
        <taxon>Enteropneusta</taxon>
        <taxon>Harrimaniidae</taxon>
        <taxon>Saccoglossus</taxon>
    </lineage>
</organism>
<accession>A0ABM0MPM7</accession>
<gene>
    <name evidence="2" type="primary">LOC102801914</name>
</gene>
<name>A0ABM0MPM7_SACKO</name>
<evidence type="ECO:0000313" key="2">
    <source>
        <dbReference type="RefSeq" id="XP_006821968.1"/>
    </source>
</evidence>
<sequence>MKVEKKEPPESDFDTKHTEFVKVPFGWQRLIENGKIVYVSPNQSLLTSLDHVKEYMQTDGTCKCGLECPLLVDIVFNFDISLLSTQRTAEDLKQDNALTNLCNHKRKILAMASLQSSVEKPPRRSCLSHANLKIDTQVPVKVTKKGILCYKHLINILSLSPHSSCFHESC</sequence>
<dbReference type="RefSeq" id="XP_006821968.1">
    <property type="nucleotide sequence ID" value="XM_006821905.1"/>
</dbReference>
<dbReference type="GeneID" id="102801914"/>
<dbReference type="Proteomes" id="UP000694865">
    <property type="component" value="Unplaced"/>
</dbReference>
<dbReference type="PANTHER" id="PTHR16112:SF16">
    <property type="entry name" value="SIX-BANDED, ISOFORM H"/>
    <property type="match status" value="1"/>
</dbReference>
<protein>
    <submittedName>
        <fullName evidence="2">Methyl-CpG-binding domain protein 5-like</fullName>
    </submittedName>
</protein>
<reference evidence="2" key="1">
    <citation type="submission" date="2025-08" db="UniProtKB">
        <authorList>
            <consortium name="RefSeq"/>
        </authorList>
    </citation>
    <scope>IDENTIFICATION</scope>
    <source>
        <tissue evidence="2">Testes</tissue>
    </source>
</reference>
<keyword evidence="1" id="KW-1185">Reference proteome</keyword>